<protein>
    <recommendedName>
        <fullName evidence="4">Iron transporter</fullName>
    </recommendedName>
</protein>
<organism evidence="2 3">
    <name type="scientific">Novosphingobium rhizovicinum</name>
    <dbReference type="NCBI Taxonomy" id="3228928"/>
    <lineage>
        <taxon>Bacteria</taxon>
        <taxon>Pseudomonadati</taxon>
        <taxon>Pseudomonadota</taxon>
        <taxon>Alphaproteobacteria</taxon>
        <taxon>Sphingomonadales</taxon>
        <taxon>Sphingomonadaceae</taxon>
        <taxon>Novosphingobium</taxon>
    </lineage>
</organism>
<evidence type="ECO:0000313" key="3">
    <source>
        <dbReference type="Proteomes" id="UP001556118"/>
    </source>
</evidence>
<proteinExistence type="predicted"/>
<evidence type="ECO:0008006" key="4">
    <source>
        <dbReference type="Google" id="ProtNLM"/>
    </source>
</evidence>
<gene>
    <name evidence="2" type="ORF">ABUH87_15335</name>
</gene>
<keyword evidence="1" id="KW-0472">Membrane</keyword>
<dbReference type="RefSeq" id="WP_367774969.1">
    <property type="nucleotide sequence ID" value="NZ_JBFNXR010000052.1"/>
</dbReference>
<reference evidence="2 3" key="1">
    <citation type="submission" date="2024-06" db="EMBL/GenBank/DDBJ databases">
        <title>Novosphingobium rhizovicinus M1R2S20.</title>
        <authorList>
            <person name="Sun J.-Q."/>
        </authorList>
    </citation>
    <scope>NUCLEOTIDE SEQUENCE [LARGE SCALE GENOMIC DNA]</scope>
    <source>
        <strain evidence="2 3">M1R2S20</strain>
    </source>
</reference>
<evidence type="ECO:0000256" key="1">
    <source>
        <dbReference type="SAM" id="Phobius"/>
    </source>
</evidence>
<dbReference type="Proteomes" id="UP001556118">
    <property type="component" value="Unassembled WGS sequence"/>
</dbReference>
<keyword evidence="1" id="KW-1133">Transmembrane helix</keyword>
<accession>A0ABV3RFA9</accession>
<name>A0ABV3RFA9_9SPHN</name>
<feature type="transmembrane region" description="Helical" evidence="1">
    <location>
        <begin position="60"/>
        <end position="79"/>
    </location>
</feature>
<feature type="transmembrane region" description="Helical" evidence="1">
    <location>
        <begin position="29"/>
        <end position="48"/>
    </location>
</feature>
<sequence length="111" mass="11501">MGSAHTTMNRRGGTGAAPWRRRGDAALRLLAALPLGYAVASLWAMALARVLPGPPEEATVAASLIAFLICAVAAMYAYAARTGWRAFWVLTAAGGLAAFIAWLSISAGGRL</sequence>
<evidence type="ECO:0000313" key="2">
    <source>
        <dbReference type="EMBL" id="MEW9856512.1"/>
    </source>
</evidence>
<comment type="caution">
    <text evidence="2">The sequence shown here is derived from an EMBL/GenBank/DDBJ whole genome shotgun (WGS) entry which is preliminary data.</text>
</comment>
<dbReference type="EMBL" id="JBFNXR010000052">
    <property type="protein sequence ID" value="MEW9856512.1"/>
    <property type="molecule type" value="Genomic_DNA"/>
</dbReference>
<feature type="transmembrane region" description="Helical" evidence="1">
    <location>
        <begin position="86"/>
        <end position="105"/>
    </location>
</feature>
<keyword evidence="1" id="KW-0812">Transmembrane</keyword>
<keyword evidence="3" id="KW-1185">Reference proteome</keyword>